<accession>A0A0W1R8T5</accession>
<dbReference type="EMBL" id="LOPU01000018">
    <property type="protein sequence ID" value="KTG09710.1"/>
    <property type="molecule type" value="Genomic_DNA"/>
</dbReference>
<dbReference type="RefSeq" id="WP_058581065.1">
    <property type="nucleotide sequence ID" value="NZ_LOPU01000018.1"/>
</dbReference>
<keyword evidence="2" id="KW-1185">Reference proteome</keyword>
<name>A0A0W1R8T5_9EURY</name>
<sequence length="143" mass="15164">MLYDAAENPGSLTADELRAAYDDQLAAVVDDVGVETVAAESGVDRDRLAALSDGESPDLTLEEAAGVLAASDDYPDQEAIVLELRDHLLMGMTTGVLDVDTIASNVDADLTGQEVQQALEGRTAFSLDDLAAVHQFIAERNDR</sequence>
<dbReference type="Proteomes" id="UP000054387">
    <property type="component" value="Unassembled WGS sequence"/>
</dbReference>
<evidence type="ECO:0000313" key="1">
    <source>
        <dbReference type="EMBL" id="KTG09710.1"/>
    </source>
</evidence>
<dbReference type="AlphaFoldDB" id="A0A0W1R8T5"/>
<proteinExistence type="predicted"/>
<dbReference type="OrthoDB" id="306692at2157"/>
<dbReference type="Pfam" id="PF19104">
    <property type="entry name" value="DUF5791"/>
    <property type="match status" value="1"/>
</dbReference>
<organism evidence="1 2">
    <name type="scientific">Haloprofundus marisrubri</name>
    <dbReference type="NCBI Taxonomy" id="1514971"/>
    <lineage>
        <taxon>Archaea</taxon>
        <taxon>Methanobacteriati</taxon>
        <taxon>Methanobacteriota</taxon>
        <taxon>Stenosarchaea group</taxon>
        <taxon>Halobacteria</taxon>
        <taxon>Halobacteriales</taxon>
        <taxon>Haloferacaceae</taxon>
        <taxon>Haloprofundus</taxon>
    </lineage>
</organism>
<reference evidence="1 2" key="1">
    <citation type="submission" date="2015-12" db="EMBL/GenBank/DDBJ databases">
        <title>Haloprofundus marisrubri gen. nov., sp. nov., an extremely halophilic archaeon isolated from the Discovery deep brine-seawater interface in the Red Sea.</title>
        <authorList>
            <person name="Zhang G."/>
            <person name="Stingl U."/>
            <person name="Rashid M."/>
        </authorList>
    </citation>
    <scope>NUCLEOTIDE SEQUENCE [LARGE SCALE GENOMIC DNA]</scope>
    <source>
        <strain evidence="1 2">SB9</strain>
    </source>
</reference>
<gene>
    <name evidence="1" type="ORF">AUR64_08700</name>
</gene>
<comment type="caution">
    <text evidence="1">The sequence shown here is derived from an EMBL/GenBank/DDBJ whole genome shotgun (WGS) entry which is preliminary data.</text>
</comment>
<dbReference type="STRING" id="1514971.AUR64_08700"/>
<evidence type="ECO:0000313" key="2">
    <source>
        <dbReference type="Proteomes" id="UP000054387"/>
    </source>
</evidence>
<protein>
    <submittedName>
        <fullName evidence="1">Uncharacterized protein</fullName>
    </submittedName>
</protein>
<dbReference type="InterPro" id="IPR043809">
    <property type="entry name" value="DUF5791"/>
</dbReference>